<sequence length="159" mass="19076">MNLKKPEKQYYLSPFPKDVIGLIASSCVQKFQGAYTLELQQKQSRTLQEELIYRYFKGRSPPHELSQSDKDELEKFEGNEYHLCEYRGQQFLKKYFHPEVIKFNECIEICDIENASNYKGLLILKRSMCRRKCEDKMDMTLKEYMRDGKFPKMEEILKM</sequence>
<keyword evidence="2" id="KW-1185">Reference proteome</keyword>
<accession>A0A8S1KQ37</accession>
<organism evidence="1 2">
    <name type="scientific">Paramecium primaurelia</name>
    <dbReference type="NCBI Taxonomy" id="5886"/>
    <lineage>
        <taxon>Eukaryota</taxon>
        <taxon>Sar</taxon>
        <taxon>Alveolata</taxon>
        <taxon>Ciliophora</taxon>
        <taxon>Intramacronucleata</taxon>
        <taxon>Oligohymenophorea</taxon>
        <taxon>Peniculida</taxon>
        <taxon>Parameciidae</taxon>
        <taxon>Paramecium</taxon>
    </lineage>
</organism>
<proteinExistence type="predicted"/>
<evidence type="ECO:0000313" key="1">
    <source>
        <dbReference type="EMBL" id="CAD8055945.1"/>
    </source>
</evidence>
<dbReference type="OMA" id="CEDKMDM"/>
<dbReference type="EMBL" id="CAJJDM010000022">
    <property type="protein sequence ID" value="CAD8055945.1"/>
    <property type="molecule type" value="Genomic_DNA"/>
</dbReference>
<evidence type="ECO:0000313" key="2">
    <source>
        <dbReference type="Proteomes" id="UP000688137"/>
    </source>
</evidence>
<dbReference type="AlphaFoldDB" id="A0A8S1KQ37"/>
<protein>
    <submittedName>
        <fullName evidence="1">Uncharacterized protein</fullName>
    </submittedName>
</protein>
<comment type="caution">
    <text evidence="1">The sequence shown here is derived from an EMBL/GenBank/DDBJ whole genome shotgun (WGS) entry which is preliminary data.</text>
</comment>
<name>A0A8S1KQ37_PARPR</name>
<gene>
    <name evidence="1" type="ORF">PPRIM_AZ9-3.1.T0240047</name>
</gene>
<reference evidence="1" key="1">
    <citation type="submission" date="2021-01" db="EMBL/GenBank/DDBJ databases">
        <authorList>
            <consortium name="Genoscope - CEA"/>
            <person name="William W."/>
        </authorList>
    </citation>
    <scope>NUCLEOTIDE SEQUENCE</scope>
</reference>
<dbReference type="Proteomes" id="UP000688137">
    <property type="component" value="Unassembled WGS sequence"/>
</dbReference>